<dbReference type="Proteomes" id="UP001187192">
    <property type="component" value="Unassembled WGS sequence"/>
</dbReference>
<dbReference type="Pfam" id="PF01778">
    <property type="entry name" value="Ribosomal_L28e"/>
    <property type="match status" value="1"/>
</dbReference>
<dbReference type="GO" id="GO:1990904">
    <property type="term" value="C:ribonucleoprotein complex"/>
    <property type="evidence" value="ECO:0007669"/>
    <property type="project" value="UniProtKB-KW"/>
</dbReference>
<sequence length="116" mass="13077">MRDAILSQIEMVCYACLANKKTVTIHPFGKDQSVLLATTKTKKQNKPVSLLHKSVMKKEFRRMADAVANQVGDNYYRPDLKKAALARLSVVHRSLKVAKSGVKKRNRQAVKVPSRK</sequence>
<evidence type="ECO:0000256" key="3">
    <source>
        <dbReference type="ARBA" id="ARBA00023274"/>
    </source>
</evidence>
<feature type="domain" description="Ribosomal eL28/Mak16" evidence="4">
    <location>
        <begin position="11"/>
        <end position="94"/>
    </location>
</feature>
<evidence type="ECO:0000256" key="1">
    <source>
        <dbReference type="ARBA" id="ARBA00007926"/>
    </source>
</evidence>
<evidence type="ECO:0000259" key="4">
    <source>
        <dbReference type="Pfam" id="PF01778"/>
    </source>
</evidence>
<evidence type="ECO:0000313" key="6">
    <source>
        <dbReference type="Proteomes" id="UP001187192"/>
    </source>
</evidence>
<reference evidence="5" key="1">
    <citation type="submission" date="2023-07" db="EMBL/GenBank/DDBJ databases">
        <title>draft genome sequence of fig (Ficus carica).</title>
        <authorList>
            <person name="Takahashi T."/>
            <person name="Nishimura K."/>
        </authorList>
    </citation>
    <scope>NUCLEOTIDE SEQUENCE</scope>
</reference>
<dbReference type="InterPro" id="IPR029004">
    <property type="entry name" value="Ribosomal_eL28/Mak16"/>
</dbReference>
<keyword evidence="3" id="KW-0687">Ribonucleoprotein</keyword>
<dbReference type="AlphaFoldDB" id="A0AA88AN71"/>
<dbReference type="EMBL" id="BTGU01000024">
    <property type="protein sequence ID" value="GMN47026.1"/>
    <property type="molecule type" value="Genomic_DNA"/>
</dbReference>
<comment type="caution">
    <text evidence="5">The sequence shown here is derived from an EMBL/GenBank/DDBJ whole genome shotgun (WGS) entry which is preliminary data.</text>
</comment>
<dbReference type="GO" id="GO:0006412">
    <property type="term" value="P:translation"/>
    <property type="evidence" value="ECO:0007669"/>
    <property type="project" value="InterPro"/>
</dbReference>
<proteinExistence type="inferred from homology"/>
<dbReference type="GO" id="GO:0005840">
    <property type="term" value="C:ribosome"/>
    <property type="evidence" value="ECO:0007669"/>
    <property type="project" value="UniProtKB-KW"/>
</dbReference>
<dbReference type="InterPro" id="IPR002672">
    <property type="entry name" value="Ribosomal_eL28"/>
</dbReference>
<dbReference type="Gene3D" id="3.30.390.110">
    <property type="match status" value="1"/>
</dbReference>
<comment type="similarity">
    <text evidence="1">Belongs to the eukaryotic ribosomal protein eL28 family.</text>
</comment>
<protein>
    <recommendedName>
        <fullName evidence="4">Ribosomal eL28/Mak16 domain-containing protein</fullName>
    </recommendedName>
</protein>
<organism evidence="5 6">
    <name type="scientific">Ficus carica</name>
    <name type="common">Common fig</name>
    <dbReference type="NCBI Taxonomy" id="3494"/>
    <lineage>
        <taxon>Eukaryota</taxon>
        <taxon>Viridiplantae</taxon>
        <taxon>Streptophyta</taxon>
        <taxon>Embryophyta</taxon>
        <taxon>Tracheophyta</taxon>
        <taxon>Spermatophyta</taxon>
        <taxon>Magnoliopsida</taxon>
        <taxon>eudicotyledons</taxon>
        <taxon>Gunneridae</taxon>
        <taxon>Pentapetalae</taxon>
        <taxon>rosids</taxon>
        <taxon>fabids</taxon>
        <taxon>Rosales</taxon>
        <taxon>Moraceae</taxon>
        <taxon>Ficeae</taxon>
        <taxon>Ficus</taxon>
    </lineage>
</organism>
<keyword evidence="6" id="KW-1185">Reference proteome</keyword>
<accession>A0AA88AN71</accession>
<evidence type="ECO:0000256" key="2">
    <source>
        <dbReference type="ARBA" id="ARBA00022980"/>
    </source>
</evidence>
<keyword evidence="2" id="KW-0689">Ribosomal protein</keyword>
<name>A0AA88AN71_FICCA</name>
<dbReference type="GO" id="GO:0003735">
    <property type="term" value="F:structural constituent of ribosome"/>
    <property type="evidence" value="ECO:0007669"/>
    <property type="project" value="InterPro"/>
</dbReference>
<dbReference type="PANTHER" id="PTHR10544">
    <property type="entry name" value="60S RIBOSOMAL PROTEIN L28"/>
    <property type="match status" value="1"/>
</dbReference>
<gene>
    <name evidence="5" type="ORF">TIFTF001_016203</name>
</gene>
<evidence type="ECO:0000313" key="5">
    <source>
        <dbReference type="EMBL" id="GMN47026.1"/>
    </source>
</evidence>